<evidence type="ECO:0000313" key="2">
    <source>
        <dbReference type="Proteomes" id="UP000001844"/>
    </source>
</evidence>
<accession>D5BXM1</accession>
<evidence type="ECO:0000313" key="1">
    <source>
        <dbReference type="EMBL" id="ADE13979.1"/>
    </source>
</evidence>
<dbReference type="KEGG" id="nhl:Nhal_0800"/>
<dbReference type="AlphaFoldDB" id="D5BXM1"/>
<proteinExistence type="predicted"/>
<dbReference type="InterPro" id="IPR035069">
    <property type="entry name" value="TTHA1013/TTHA0281-like"/>
</dbReference>
<dbReference type="Pfam" id="PF21748">
    <property type="entry name" value="UPF0150"/>
    <property type="match status" value="1"/>
</dbReference>
<dbReference type="Proteomes" id="UP000001844">
    <property type="component" value="Chromosome"/>
</dbReference>
<sequence>MMAHFMAKFRHAEEFMRMPLHLEECREQLEEVLEEWILFRVHKNLDLPVIDGIELIIKEIV</sequence>
<organism evidence="1 2">
    <name type="scientific">Nitrosococcus halophilus (strain Nc4)</name>
    <dbReference type="NCBI Taxonomy" id="472759"/>
    <lineage>
        <taxon>Bacteria</taxon>
        <taxon>Pseudomonadati</taxon>
        <taxon>Pseudomonadota</taxon>
        <taxon>Gammaproteobacteria</taxon>
        <taxon>Chromatiales</taxon>
        <taxon>Chromatiaceae</taxon>
        <taxon>Nitrosococcus</taxon>
    </lineage>
</organism>
<gene>
    <name evidence="1" type="ordered locus">Nhal_0800</name>
</gene>
<reference evidence="2" key="1">
    <citation type="submission" date="2010-04" db="EMBL/GenBank/DDBJ databases">
        <title>Complete genome sequence of Nitrosococcus halophilus Nc4, a salt-adapted, aerobic obligate ammonia-oxidizing sulfur purple bacterium.</title>
        <authorList>
            <consortium name="US DOE Joint Genome Institute"/>
            <person name="Campbell M.A."/>
            <person name="Malfatti S.A."/>
            <person name="Chain P.S.G."/>
            <person name="Heidelberg J.F."/>
            <person name="Ward B.B."/>
            <person name="Klotz M.G."/>
        </authorList>
    </citation>
    <scope>NUCLEOTIDE SEQUENCE [LARGE SCALE GENOMIC DNA]</scope>
    <source>
        <strain evidence="2">Nc4</strain>
    </source>
</reference>
<keyword evidence="2" id="KW-1185">Reference proteome</keyword>
<name>D5BXM1_NITHN</name>
<protein>
    <submittedName>
        <fullName evidence="1">Uncharacterized protein</fullName>
    </submittedName>
</protein>
<dbReference type="InterPro" id="IPR049389">
    <property type="entry name" value="TTHA0281-like"/>
</dbReference>
<dbReference type="EMBL" id="CP001798">
    <property type="protein sequence ID" value="ADE13979.1"/>
    <property type="molecule type" value="Genomic_DNA"/>
</dbReference>
<dbReference type="Gene3D" id="3.30.160.250">
    <property type="match status" value="1"/>
</dbReference>
<dbReference type="HOGENOM" id="CLU_2917966_0_0_6"/>
<dbReference type="SUPFAM" id="SSF143100">
    <property type="entry name" value="TTHA1013/TTHA0281-like"/>
    <property type="match status" value="1"/>
</dbReference>